<reference evidence="3" key="1">
    <citation type="submission" date="2021-01" db="EMBL/GenBank/DDBJ databases">
        <authorList>
            <person name="Kaushik A."/>
        </authorList>
    </citation>
    <scope>NUCLEOTIDE SEQUENCE</scope>
    <source>
        <strain evidence="3">Type strain: AG8-Rh-89/</strain>
    </source>
</reference>
<dbReference type="InterPro" id="IPR040976">
    <property type="entry name" value="Pkinase_fungal"/>
</dbReference>
<name>A0A8H3AQ33_9AGAM</name>
<feature type="compositionally biased region" description="Basic and acidic residues" evidence="1">
    <location>
        <begin position="777"/>
        <end position="790"/>
    </location>
</feature>
<evidence type="ECO:0000256" key="1">
    <source>
        <dbReference type="SAM" id="MobiDB-lite"/>
    </source>
</evidence>
<dbReference type="InterPro" id="IPR011009">
    <property type="entry name" value="Kinase-like_dom_sf"/>
</dbReference>
<feature type="compositionally biased region" description="Polar residues" evidence="1">
    <location>
        <begin position="36"/>
        <end position="47"/>
    </location>
</feature>
<dbReference type="Gene3D" id="1.10.510.10">
    <property type="entry name" value="Transferase(Phosphotransferase) domain 1"/>
    <property type="match status" value="1"/>
</dbReference>
<feature type="compositionally biased region" description="Polar residues" evidence="1">
    <location>
        <begin position="54"/>
        <end position="94"/>
    </location>
</feature>
<evidence type="ECO:0000259" key="2">
    <source>
        <dbReference type="Pfam" id="PF17667"/>
    </source>
</evidence>
<feature type="region of interest" description="Disordered" evidence="1">
    <location>
        <begin position="1"/>
        <end position="95"/>
    </location>
</feature>
<dbReference type="EMBL" id="CAJMWZ010001511">
    <property type="protein sequence ID" value="CAE6437404.1"/>
    <property type="molecule type" value="Genomic_DNA"/>
</dbReference>
<sequence>MPDKRPRPRMHPNDPGEFPPGKVIRLMHRSSAAIAPSSTNAETSNKPRTPPSTPSVASKDTPYRQGSSHPSSVPTQPSDSSQSRATKETLSLASANEARQYRRSLGRLGYTRSDMEKILCSEVDGAVYQYPKLCHEFFDVDTPQVDHILTNLAANPLLWCKPEGRWSIDCSDLQLENPKMYQALANLLDTIMHAAFKSRPFRPTPQQIIPLAEVRMVGDHSDDTNTSPDVVQGAIINKEKRHWGDLEFFAECKANRNKLGDALMQIARYSRALLTHQIYRKHVFSLALCGTWATFIRVSRSGLIYSEDINLESDPEAFIRAAAGLFALDDARFGYNTLFYYWPPLDHDVEKSSRELRFVTDNMRWTLVEILCHRMCLVGRATVVILLRRISNPQHHAVLKLIWRPSTRADENDSLLAFQDCPGICRRRWGLSDGSTAVQDPGSLNPSPYQHLFCELGGEEKQGIHESVPLNSSGSQQYQARLSRVKRGKTRKHSDSEVRHYTMVLMDEGVKLWRIQHLVHLLRVLRDAIIGYAHLVMAGQVHRDISEGNILCGPRNATELDKLWLDDGKIDSDSNDIVATLPDHTSARFEFGDISFLVPEDKISSNSPFGDYIEKRYAKQEPLGRLYDFEFVVEEARDDNEVRSVADRTGTFAFMPIAILSATEMQPVRHHFLHDLESFFWVFMWLIFIRADMLDRQDIDSRKTFQKIFYGKSPEDSKLVLLLKVPELNILVNRLVGDDPGWRDTNIFVLKFAALIVKYLHTPKPADLDQYRRLKADEKPGSEPKPKPEPEPELEPGSESNPDPAPAPAPAPARATAPKPKLPLDMSLEERWDIIHDIVGAFDGVIQDNQGQGMGSVSGS</sequence>
<dbReference type="AlphaFoldDB" id="A0A8H3AQ33"/>
<comment type="caution">
    <text evidence="3">The sequence shown here is derived from an EMBL/GenBank/DDBJ whole genome shotgun (WGS) entry which is preliminary data.</text>
</comment>
<gene>
    <name evidence="3" type="ORF">RDB_LOCUS25725</name>
</gene>
<feature type="domain" description="Fungal-type protein kinase" evidence="2">
    <location>
        <begin position="237"/>
        <end position="686"/>
    </location>
</feature>
<dbReference type="Pfam" id="PF17667">
    <property type="entry name" value="Pkinase_fungal"/>
    <property type="match status" value="1"/>
</dbReference>
<dbReference type="Proteomes" id="UP000663850">
    <property type="component" value="Unassembled WGS sequence"/>
</dbReference>
<dbReference type="SUPFAM" id="SSF56112">
    <property type="entry name" value="Protein kinase-like (PK-like)"/>
    <property type="match status" value="1"/>
</dbReference>
<accession>A0A8H3AQ33</accession>
<feature type="region of interest" description="Disordered" evidence="1">
    <location>
        <begin position="777"/>
        <end position="823"/>
    </location>
</feature>
<proteinExistence type="predicted"/>
<evidence type="ECO:0000313" key="3">
    <source>
        <dbReference type="EMBL" id="CAE6437404.1"/>
    </source>
</evidence>
<organism evidence="3 4">
    <name type="scientific">Rhizoctonia solani</name>
    <dbReference type="NCBI Taxonomy" id="456999"/>
    <lineage>
        <taxon>Eukaryota</taxon>
        <taxon>Fungi</taxon>
        <taxon>Dikarya</taxon>
        <taxon>Basidiomycota</taxon>
        <taxon>Agaricomycotina</taxon>
        <taxon>Agaricomycetes</taxon>
        <taxon>Cantharellales</taxon>
        <taxon>Ceratobasidiaceae</taxon>
        <taxon>Rhizoctonia</taxon>
    </lineage>
</organism>
<feature type="compositionally biased region" description="Basic residues" evidence="1">
    <location>
        <begin position="1"/>
        <end position="10"/>
    </location>
</feature>
<protein>
    <recommendedName>
        <fullName evidence="2">Fungal-type protein kinase domain-containing protein</fullName>
    </recommendedName>
</protein>
<dbReference type="PANTHER" id="PTHR38248">
    <property type="entry name" value="FUNK1 6"/>
    <property type="match status" value="1"/>
</dbReference>
<evidence type="ECO:0000313" key="4">
    <source>
        <dbReference type="Proteomes" id="UP000663850"/>
    </source>
</evidence>
<dbReference type="PANTHER" id="PTHR38248:SF2">
    <property type="entry name" value="FUNK1 11"/>
    <property type="match status" value="1"/>
</dbReference>